<dbReference type="EMBL" id="LAZR01016853">
    <property type="protein sequence ID" value="KKM02738.1"/>
    <property type="molecule type" value="Genomic_DNA"/>
</dbReference>
<accession>A0A0F9JUV5</accession>
<reference evidence="1" key="1">
    <citation type="journal article" date="2015" name="Nature">
        <title>Complex archaea that bridge the gap between prokaryotes and eukaryotes.</title>
        <authorList>
            <person name="Spang A."/>
            <person name="Saw J.H."/>
            <person name="Jorgensen S.L."/>
            <person name="Zaremba-Niedzwiedzka K."/>
            <person name="Martijn J."/>
            <person name="Lind A.E."/>
            <person name="van Eijk R."/>
            <person name="Schleper C."/>
            <person name="Guy L."/>
            <person name="Ettema T.J."/>
        </authorList>
    </citation>
    <scope>NUCLEOTIDE SEQUENCE</scope>
</reference>
<organism evidence="1">
    <name type="scientific">marine sediment metagenome</name>
    <dbReference type="NCBI Taxonomy" id="412755"/>
    <lineage>
        <taxon>unclassified sequences</taxon>
        <taxon>metagenomes</taxon>
        <taxon>ecological metagenomes</taxon>
    </lineage>
</organism>
<protein>
    <submittedName>
        <fullName evidence="1">Uncharacterized protein</fullName>
    </submittedName>
</protein>
<name>A0A0F9JUV5_9ZZZZ</name>
<evidence type="ECO:0000313" key="1">
    <source>
        <dbReference type="EMBL" id="KKM02738.1"/>
    </source>
</evidence>
<gene>
    <name evidence="1" type="ORF">LCGC14_1781410</name>
</gene>
<proteinExistence type="predicted"/>
<dbReference type="AlphaFoldDB" id="A0A0F9JUV5"/>
<feature type="non-terminal residue" evidence="1">
    <location>
        <position position="1"/>
    </location>
</feature>
<comment type="caution">
    <text evidence="1">The sequence shown here is derived from an EMBL/GenBank/DDBJ whole genome shotgun (WGS) entry which is preliminary data.</text>
</comment>
<sequence length="228" mass="24452">VNHIADKTGTEVSAADSGEHRNILFNAPIASTPTVAANHGDLRIKDVSAKAELHWTDEDENEVQITSVGKIFSASLDMKDQDDMSSDSATHAATQQSIKAYVDARTFTDRGDPAAVDKARGDFTKDGNWNDWDLSSIVTDSDATAIVLAVRVRAVDSASVVNVIQFRKNGNSNAFNINTAQAPPVNSFDGWSTLTVPCDSSQVIEYNVPATSFDNGSDILTATVVGWF</sequence>